<protein>
    <submittedName>
        <fullName evidence="1">Phage tail tape measure protein</fullName>
    </submittedName>
</protein>
<gene>
    <name evidence="1" type="ORF">GSH16_12785</name>
</gene>
<comment type="caution">
    <text evidence="1">The sequence shown here is derived from an EMBL/GenBank/DDBJ whole genome shotgun (WGS) entry which is preliminary data.</text>
</comment>
<name>A0A6B0U602_9RHOB</name>
<sequence>MDETDQGLDLGDMAEGLAETQAMTAAFTAELDRAREAMADAGRAASGMSGSVGRSLRGAFDALVFDGARLSDVLARLGQSMSGIALDAALKPVQSHLGNLAGAGMQSILSGILPFAAGGVIGQGRVMPFADGGVVSGPVGFPMRGGMGLMGEAGPEAILPLRRGADGRLGVAAGGAGGGRPVTVQMQVVTPDVAGFRRSQGQIAAGVTRMMRRGQRNL</sequence>
<proteinExistence type="predicted"/>
<organism evidence="1 2">
    <name type="scientific">Oceanomicrobium pacificus</name>
    <dbReference type="NCBI Taxonomy" id="2692916"/>
    <lineage>
        <taxon>Bacteria</taxon>
        <taxon>Pseudomonadati</taxon>
        <taxon>Pseudomonadota</taxon>
        <taxon>Alphaproteobacteria</taxon>
        <taxon>Rhodobacterales</taxon>
        <taxon>Paracoccaceae</taxon>
        <taxon>Oceanomicrobium</taxon>
    </lineage>
</organism>
<reference evidence="1 2" key="1">
    <citation type="submission" date="2019-12" db="EMBL/GenBank/DDBJ databases">
        <title>Strain KN286 was isolated from seawater, which was collected from Caroline Seamount in the tropical western Pacific.</title>
        <authorList>
            <person name="Wang Q."/>
        </authorList>
    </citation>
    <scope>NUCLEOTIDE SEQUENCE [LARGE SCALE GENOMIC DNA]</scope>
    <source>
        <strain evidence="1 2">KN286</strain>
    </source>
</reference>
<accession>A0A6B0U602</accession>
<keyword evidence="2" id="KW-1185">Reference proteome</keyword>
<evidence type="ECO:0000313" key="1">
    <source>
        <dbReference type="EMBL" id="MXU66321.1"/>
    </source>
</evidence>
<dbReference type="RefSeq" id="WP_160855690.1">
    <property type="nucleotide sequence ID" value="NZ_WUWG01000005.1"/>
</dbReference>
<dbReference type="AlphaFoldDB" id="A0A6B0U602"/>
<dbReference type="EMBL" id="WUWG01000005">
    <property type="protein sequence ID" value="MXU66321.1"/>
    <property type="molecule type" value="Genomic_DNA"/>
</dbReference>
<evidence type="ECO:0000313" key="2">
    <source>
        <dbReference type="Proteomes" id="UP000436016"/>
    </source>
</evidence>
<dbReference type="Proteomes" id="UP000436016">
    <property type="component" value="Unassembled WGS sequence"/>
</dbReference>